<evidence type="ECO:0000256" key="7">
    <source>
        <dbReference type="ARBA" id="ARBA00023180"/>
    </source>
</evidence>
<keyword evidence="6" id="KW-1015">Disulfide bond</keyword>
<accession>M7NRY4</accession>
<dbReference type="InterPro" id="IPR002472">
    <property type="entry name" value="Palm_thioest"/>
</dbReference>
<dbReference type="AlphaFoldDB" id="M7NRY4"/>
<evidence type="ECO:0000313" key="11">
    <source>
        <dbReference type="Proteomes" id="UP000011958"/>
    </source>
</evidence>
<evidence type="ECO:0000256" key="2">
    <source>
        <dbReference type="ARBA" id="ARBA00012423"/>
    </source>
</evidence>
<evidence type="ECO:0000256" key="1">
    <source>
        <dbReference type="ARBA" id="ARBA00010758"/>
    </source>
</evidence>
<dbReference type="VEuPathDB" id="FungiDB:PNEG_00526"/>
<dbReference type="Gene3D" id="3.40.50.1820">
    <property type="entry name" value="alpha/beta hydrolase"/>
    <property type="match status" value="1"/>
</dbReference>
<dbReference type="GeneID" id="19894224"/>
<dbReference type="EC" id="3.1.2.22" evidence="2"/>
<keyword evidence="7" id="KW-0325">Glycoprotein</keyword>
<reference evidence="11" key="1">
    <citation type="journal article" date="2016" name="Nat. Commun.">
        <title>Genome analysis of three Pneumocystis species reveals adaptation mechanisms to life exclusively in mammalian hosts.</title>
        <authorList>
            <person name="Ma L."/>
            <person name="Chen Z."/>
            <person name="Huang D.W."/>
            <person name="Kutty G."/>
            <person name="Ishihara M."/>
            <person name="Wang H."/>
            <person name="Abouelleil A."/>
            <person name="Bishop L."/>
            <person name="Davey E."/>
            <person name="Deng R."/>
            <person name="Deng X."/>
            <person name="Fan L."/>
            <person name="Fantoni G."/>
            <person name="Fitzgerald M."/>
            <person name="Gogineni E."/>
            <person name="Goldberg J.M."/>
            <person name="Handley G."/>
            <person name="Hu X."/>
            <person name="Huber C."/>
            <person name="Jiao X."/>
            <person name="Jones K."/>
            <person name="Levin J.Z."/>
            <person name="Liu Y."/>
            <person name="Macdonald P."/>
            <person name="Melnikov A."/>
            <person name="Raley C."/>
            <person name="Sassi M."/>
            <person name="Sherman B.T."/>
            <person name="Song X."/>
            <person name="Sykes S."/>
            <person name="Tran B."/>
            <person name="Walsh L."/>
            <person name="Xia Y."/>
            <person name="Yang J."/>
            <person name="Young S."/>
            <person name="Zeng Q."/>
            <person name="Zheng X."/>
            <person name="Stephens R."/>
            <person name="Nusbaum C."/>
            <person name="Birren B.W."/>
            <person name="Azadi P."/>
            <person name="Lempicki R.A."/>
            <person name="Cuomo C.A."/>
            <person name="Kovacs J.A."/>
        </authorList>
    </citation>
    <scope>NUCLEOTIDE SEQUENCE [LARGE SCALE GENOMIC DNA]</scope>
    <source>
        <strain evidence="11">B123</strain>
    </source>
</reference>
<dbReference type="Proteomes" id="UP000011958">
    <property type="component" value="Unassembled WGS sequence"/>
</dbReference>
<sequence>MFIYLWSVFFSFVFAVLQNKQEDSKKTLPVVLWHGLGDSYNSAEIMELSEILSETLNVYVHSIYLDKNPLSDRNNGFFGNVNEQIKLVAEQLSNDPKLADGFNAIGFSQGGLFLRAYIQRYNTPPVFNLITFGAPHYGISSFYCPSNVYVCKILDYFIKHSLLSYWVKENVIVAQYYRDTSDMNGYLEYNPFLPDINNEKEIKNATYAKNLGLLDSFVMVQFENDHVIIPKGSSHFNDYDKIEEKIIYLRETALYKEDWLGLKYLDDKKALVEMTIPGEHMEIGYETFIHIVKKYFVNSTRSEHIVQWQTKDNF</sequence>
<proteinExistence type="inferred from homology"/>
<dbReference type="STRING" id="1069680.M7NRY4"/>
<dbReference type="OrthoDB" id="10263094at2759"/>
<feature type="chain" id="PRO_5012158308" description="Palmitoyl-protein thioesterase 1" evidence="9">
    <location>
        <begin position="16"/>
        <end position="314"/>
    </location>
</feature>
<dbReference type="SUPFAM" id="SSF53474">
    <property type="entry name" value="alpha/beta-Hydrolases"/>
    <property type="match status" value="1"/>
</dbReference>
<gene>
    <name evidence="10" type="ORF">PNEG_00526</name>
</gene>
<name>M7NRY4_PNEMU</name>
<evidence type="ECO:0000313" key="10">
    <source>
        <dbReference type="EMBL" id="EMR11513.1"/>
    </source>
</evidence>
<evidence type="ECO:0000256" key="5">
    <source>
        <dbReference type="ARBA" id="ARBA00022801"/>
    </source>
</evidence>
<evidence type="ECO:0000256" key="9">
    <source>
        <dbReference type="SAM" id="SignalP"/>
    </source>
</evidence>
<protein>
    <recommendedName>
        <fullName evidence="3">Palmitoyl-protein thioesterase 1</fullName>
        <ecNumber evidence="2">3.1.2.22</ecNumber>
    </recommendedName>
    <alternativeName>
        <fullName evidence="8">Palmitoyl-protein hydrolase 1</fullName>
    </alternativeName>
</protein>
<dbReference type="GO" id="GO:0008474">
    <property type="term" value="F:palmitoyl-(protein) hydrolase activity"/>
    <property type="evidence" value="ECO:0007669"/>
    <property type="project" value="UniProtKB-EC"/>
</dbReference>
<dbReference type="Pfam" id="PF02089">
    <property type="entry name" value="Palm_thioest"/>
    <property type="match status" value="1"/>
</dbReference>
<comment type="similarity">
    <text evidence="1">Belongs to the palmitoyl-protein thioesterase family.</text>
</comment>
<evidence type="ECO:0000256" key="4">
    <source>
        <dbReference type="ARBA" id="ARBA00022729"/>
    </source>
</evidence>
<dbReference type="RefSeq" id="XP_007872414.1">
    <property type="nucleotide sequence ID" value="XM_007874223.1"/>
</dbReference>
<dbReference type="EMBL" id="AFWA02000001">
    <property type="protein sequence ID" value="EMR11513.1"/>
    <property type="molecule type" value="Genomic_DNA"/>
</dbReference>
<evidence type="ECO:0000256" key="3">
    <source>
        <dbReference type="ARBA" id="ARBA00014212"/>
    </source>
</evidence>
<dbReference type="PANTHER" id="PTHR11247">
    <property type="entry name" value="PALMITOYL-PROTEIN THIOESTERASE/DOLICHYLDIPHOSPHATASE 1"/>
    <property type="match status" value="1"/>
</dbReference>
<evidence type="ECO:0000256" key="8">
    <source>
        <dbReference type="ARBA" id="ARBA00031934"/>
    </source>
</evidence>
<keyword evidence="11" id="KW-1185">Reference proteome</keyword>
<dbReference type="OMA" id="KFVMVMF"/>
<dbReference type="FunFam" id="3.40.50.1820:FF:000107">
    <property type="entry name" value="Palmitoyl-protein thioesterase 1"/>
    <property type="match status" value="1"/>
</dbReference>
<keyword evidence="4 9" id="KW-0732">Signal</keyword>
<comment type="caution">
    <text evidence="10">The sequence shown here is derived from an EMBL/GenBank/DDBJ whole genome shotgun (WGS) entry which is preliminary data.</text>
</comment>
<dbReference type="PRINTS" id="PR00414">
    <property type="entry name" value="PPTHIESTRASE"/>
</dbReference>
<dbReference type="HOGENOM" id="CLU_050129_0_1_1"/>
<dbReference type="InterPro" id="IPR029058">
    <property type="entry name" value="AB_hydrolase_fold"/>
</dbReference>
<dbReference type="eggNOG" id="KOG2541">
    <property type="taxonomic scope" value="Eukaryota"/>
</dbReference>
<keyword evidence="5" id="KW-0378">Hydrolase</keyword>
<feature type="signal peptide" evidence="9">
    <location>
        <begin position="1"/>
        <end position="15"/>
    </location>
</feature>
<dbReference type="PANTHER" id="PTHR11247:SF8">
    <property type="entry name" value="PALMITOYL-PROTEIN THIOESTERASE 1"/>
    <property type="match status" value="1"/>
</dbReference>
<organism evidence="10 11">
    <name type="scientific">Pneumocystis murina (strain B123)</name>
    <name type="common">Mouse pneumocystis pneumonia agent</name>
    <name type="synonym">Pneumocystis carinii f. sp. muris</name>
    <dbReference type="NCBI Taxonomy" id="1069680"/>
    <lineage>
        <taxon>Eukaryota</taxon>
        <taxon>Fungi</taxon>
        <taxon>Dikarya</taxon>
        <taxon>Ascomycota</taxon>
        <taxon>Taphrinomycotina</taxon>
        <taxon>Pneumocystomycetes</taxon>
        <taxon>Pneumocystaceae</taxon>
        <taxon>Pneumocystis</taxon>
    </lineage>
</organism>
<evidence type="ECO:0000256" key="6">
    <source>
        <dbReference type="ARBA" id="ARBA00023157"/>
    </source>
</evidence>